<feature type="region of interest" description="Disordered" evidence="1">
    <location>
        <begin position="1"/>
        <end position="43"/>
    </location>
</feature>
<feature type="compositionally biased region" description="Basic and acidic residues" evidence="1">
    <location>
        <begin position="401"/>
        <end position="427"/>
    </location>
</feature>
<feature type="compositionally biased region" description="Basic and acidic residues" evidence="1">
    <location>
        <begin position="203"/>
        <end position="215"/>
    </location>
</feature>
<dbReference type="Proteomes" id="UP000582659">
    <property type="component" value="Unassembled WGS sequence"/>
</dbReference>
<protein>
    <submittedName>
        <fullName evidence="2">(pine wood nematode) hypothetical protein</fullName>
    </submittedName>
</protein>
<evidence type="ECO:0000256" key="1">
    <source>
        <dbReference type="SAM" id="MobiDB-lite"/>
    </source>
</evidence>
<evidence type="ECO:0000313" key="4">
    <source>
        <dbReference type="Proteomes" id="UP000659654"/>
    </source>
</evidence>
<dbReference type="OrthoDB" id="1914839at2759"/>
<dbReference type="InterPro" id="IPR019734">
    <property type="entry name" value="TPR_rpt"/>
</dbReference>
<dbReference type="InterPro" id="IPR039190">
    <property type="entry name" value="TTC14"/>
</dbReference>
<feature type="region of interest" description="Disordered" evidence="1">
    <location>
        <begin position="195"/>
        <end position="215"/>
    </location>
</feature>
<dbReference type="WBParaSite" id="BXY_0695500.1">
    <property type="protein sequence ID" value="BXY_0695500.1"/>
    <property type="gene ID" value="BXY_0695500"/>
</dbReference>
<dbReference type="Proteomes" id="UP000659654">
    <property type="component" value="Unassembled WGS sequence"/>
</dbReference>
<organism evidence="3 5">
    <name type="scientific">Bursaphelenchus xylophilus</name>
    <name type="common">Pinewood nematode worm</name>
    <name type="synonym">Aphelenchoides xylophilus</name>
    <dbReference type="NCBI Taxonomy" id="6326"/>
    <lineage>
        <taxon>Eukaryota</taxon>
        <taxon>Metazoa</taxon>
        <taxon>Ecdysozoa</taxon>
        <taxon>Nematoda</taxon>
        <taxon>Chromadorea</taxon>
        <taxon>Rhabditida</taxon>
        <taxon>Tylenchina</taxon>
        <taxon>Tylenchomorpha</taxon>
        <taxon>Aphelenchoidea</taxon>
        <taxon>Aphelenchoididae</taxon>
        <taxon>Bursaphelenchus</taxon>
    </lineage>
</organism>
<dbReference type="EMBL" id="CAJFCV020000001">
    <property type="protein sequence ID" value="CAG9089897.1"/>
    <property type="molecule type" value="Genomic_DNA"/>
</dbReference>
<accession>A0A1I7S1S7</accession>
<keyword evidence="4" id="KW-1185">Reference proteome</keyword>
<feature type="region of interest" description="Disordered" evidence="1">
    <location>
        <begin position="391"/>
        <end position="427"/>
    </location>
</feature>
<reference evidence="5" key="1">
    <citation type="submission" date="2016-11" db="UniProtKB">
        <authorList>
            <consortium name="WormBaseParasite"/>
        </authorList>
    </citation>
    <scope>IDENTIFICATION</scope>
</reference>
<dbReference type="PANTHER" id="PTHR23184">
    <property type="entry name" value="TETRATRICOPEPTIDE REPEAT PROTEIN 14"/>
    <property type="match status" value="1"/>
</dbReference>
<dbReference type="Proteomes" id="UP000095284">
    <property type="component" value="Unplaced"/>
</dbReference>
<evidence type="ECO:0000313" key="3">
    <source>
        <dbReference type="Proteomes" id="UP000095284"/>
    </source>
</evidence>
<name>A0A1I7S1S7_BURXY</name>
<dbReference type="InterPro" id="IPR011990">
    <property type="entry name" value="TPR-like_helical_dom_sf"/>
</dbReference>
<dbReference type="eggNOG" id="ENOG502QPJ1">
    <property type="taxonomic scope" value="Eukaryota"/>
</dbReference>
<evidence type="ECO:0000313" key="5">
    <source>
        <dbReference type="WBParaSite" id="BXY_0695500.1"/>
    </source>
</evidence>
<dbReference type="Pfam" id="PF14559">
    <property type="entry name" value="TPR_19"/>
    <property type="match status" value="1"/>
</dbReference>
<sequence>MAGDSPEILYESFSSRHNGRNSHKDEKYRSRKSSSKSEPDKDRPFEVPFALQEVFDALPQASSQPPLVEFDKNNIPLFEQLAQGHLDCQEMQNRFYEDIRPGDRLLARVRTANAIMLDVELLCTMNRIRRILSEAGLGRFKIMHDRTEYAYHTNDLIEVIVDQTFVDQPDAPQKIKLSVPPERAPLKTAELPSFYRKATAPQKEGEEKSEKPQRFDEYPEVRAMIANPSANYALGFPRRLDSTALKVFEGKRLRPENESVESLKERQLSELAVGQITKAGAFIKEGLNFEAIQACNNALRHQPDNTDALLGRAIAAHNMDNIVSAIIDLEKVLETKPNHERAKKILAKVLLEKGEEAEEKLDNSLAKESYEKALQHDPNLEEATHALERLAQKPTRKRKNHDVIDLTEEKPQIKRVDPKSAEELEKNRKKLAEIEKFKEKLKKMKK</sequence>
<gene>
    <name evidence="2" type="ORF">BXYJ_LOCUS2776</name>
</gene>
<dbReference type="Gene3D" id="1.25.40.10">
    <property type="entry name" value="Tetratricopeptide repeat domain"/>
    <property type="match status" value="2"/>
</dbReference>
<dbReference type="SMART" id="SM00028">
    <property type="entry name" value="TPR"/>
    <property type="match status" value="3"/>
</dbReference>
<reference evidence="2" key="2">
    <citation type="submission" date="2020-09" db="EMBL/GenBank/DDBJ databases">
        <authorList>
            <person name="Kikuchi T."/>
        </authorList>
    </citation>
    <scope>NUCLEOTIDE SEQUENCE</scope>
    <source>
        <strain evidence="2">Ka4C1</strain>
    </source>
</reference>
<dbReference type="SMR" id="A0A1I7S1S7"/>
<evidence type="ECO:0000313" key="2">
    <source>
        <dbReference type="EMBL" id="CAD5212150.1"/>
    </source>
</evidence>
<dbReference type="EMBL" id="CAJFDI010000001">
    <property type="protein sequence ID" value="CAD5212150.1"/>
    <property type="molecule type" value="Genomic_DNA"/>
</dbReference>
<dbReference type="PANTHER" id="PTHR23184:SF9">
    <property type="entry name" value="TETRATRICOPEPTIDE REPEAT PROTEIN 14"/>
    <property type="match status" value="1"/>
</dbReference>
<dbReference type="AlphaFoldDB" id="A0A1I7S1S7"/>
<proteinExistence type="predicted"/>
<dbReference type="SUPFAM" id="SSF48452">
    <property type="entry name" value="TPR-like"/>
    <property type="match status" value="1"/>
</dbReference>